<dbReference type="CDD" id="cd20806">
    <property type="entry name" value="C1_CHN"/>
    <property type="match status" value="1"/>
</dbReference>
<feature type="non-terminal residue" evidence="5">
    <location>
        <position position="1"/>
    </location>
</feature>
<dbReference type="InterPro" id="IPR046349">
    <property type="entry name" value="C1-like_sf"/>
</dbReference>
<keyword evidence="2" id="KW-0479">Metal-binding</keyword>
<dbReference type="InterPro" id="IPR051854">
    <property type="entry name" value="Rho-type_GAP"/>
</dbReference>
<reference evidence="5" key="1">
    <citation type="submission" date="2021-02" db="EMBL/GenBank/DDBJ databases">
        <authorList>
            <person name="Nowell W R."/>
        </authorList>
    </citation>
    <scope>NUCLEOTIDE SEQUENCE</scope>
</reference>
<name>A0A820DL73_9BILA</name>
<dbReference type="FunFam" id="3.30.60.20:FF:000025">
    <property type="entry name" value="Chimaerin"/>
    <property type="match status" value="1"/>
</dbReference>
<proteinExistence type="predicted"/>
<comment type="caution">
    <text evidence="5">The sequence shown here is derived from an EMBL/GenBank/DDBJ whole genome shotgun (WGS) entry which is preliminary data.</text>
</comment>
<gene>
    <name evidence="5" type="ORF">FNK824_LOCUS37820</name>
</gene>
<dbReference type="PROSITE" id="PS50081">
    <property type="entry name" value="ZF_DAG_PE_2"/>
    <property type="match status" value="1"/>
</dbReference>
<dbReference type="GO" id="GO:0005096">
    <property type="term" value="F:GTPase activator activity"/>
    <property type="evidence" value="ECO:0007669"/>
    <property type="project" value="UniProtKB-KW"/>
</dbReference>
<dbReference type="AlphaFoldDB" id="A0A820DL73"/>
<dbReference type="InterPro" id="IPR002219">
    <property type="entry name" value="PKC_DAG/PE"/>
</dbReference>
<evidence type="ECO:0000313" key="5">
    <source>
        <dbReference type="EMBL" id="CAF4233433.1"/>
    </source>
</evidence>
<evidence type="ECO:0000256" key="1">
    <source>
        <dbReference type="ARBA" id="ARBA00022468"/>
    </source>
</evidence>
<organism evidence="5 6">
    <name type="scientific">Rotaria sordida</name>
    <dbReference type="NCBI Taxonomy" id="392033"/>
    <lineage>
        <taxon>Eukaryota</taxon>
        <taxon>Metazoa</taxon>
        <taxon>Spiralia</taxon>
        <taxon>Gnathifera</taxon>
        <taxon>Rotifera</taxon>
        <taxon>Eurotatoria</taxon>
        <taxon>Bdelloidea</taxon>
        <taxon>Philodinida</taxon>
        <taxon>Philodinidae</taxon>
        <taxon>Rotaria</taxon>
    </lineage>
</organism>
<dbReference type="PANTHER" id="PTHR46075:SF2">
    <property type="entry name" value="RHO GTPASE ACTIVATING PROTEIN AT 5A, ISOFORM A"/>
    <property type="match status" value="1"/>
</dbReference>
<dbReference type="PANTHER" id="PTHR46075">
    <property type="entry name" value="CHIMERIN FAMILY MEMBER"/>
    <property type="match status" value="1"/>
</dbReference>
<dbReference type="SMART" id="SM00109">
    <property type="entry name" value="C1"/>
    <property type="match status" value="1"/>
</dbReference>
<feature type="domain" description="Phorbol-ester/DAG-type" evidence="4">
    <location>
        <begin position="75"/>
        <end position="125"/>
    </location>
</feature>
<dbReference type="Proteomes" id="UP000663874">
    <property type="component" value="Unassembled WGS sequence"/>
</dbReference>
<evidence type="ECO:0000259" key="4">
    <source>
        <dbReference type="PROSITE" id="PS50081"/>
    </source>
</evidence>
<dbReference type="GO" id="GO:0046872">
    <property type="term" value="F:metal ion binding"/>
    <property type="evidence" value="ECO:0007669"/>
    <property type="project" value="UniProtKB-KW"/>
</dbReference>
<protein>
    <recommendedName>
        <fullName evidence="4">Phorbol-ester/DAG-type domain-containing protein</fullName>
    </recommendedName>
</protein>
<keyword evidence="1" id="KW-0343">GTPase activation</keyword>
<dbReference type="Pfam" id="PF00130">
    <property type="entry name" value="C1_1"/>
    <property type="match status" value="1"/>
</dbReference>
<dbReference type="PRINTS" id="PR00008">
    <property type="entry name" value="DAGPEDOMAIN"/>
</dbReference>
<sequence length="153" mass="17413">DTTTTTNRSITQSQSQIDQTTLDYLLPSSRNSSIVQQRSSLINNNSPMATNLQQKLPSSNPLFFDRILIMQAEKAHNFKMHSFKGPHWCDYCANFLWGLVQQGVKCADCGFEAHKRCSEKVPQDCVWINSSHMGIFSIDHSLSHRLDFHILVV</sequence>
<accession>A0A820DL73</accession>
<evidence type="ECO:0000256" key="3">
    <source>
        <dbReference type="ARBA" id="ARBA00022833"/>
    </source>
</evidence>
<dbReference type="SUPFAM" id="SSF57889">
    <property type="entry name" value="Cysteine-rich domain"/>
    <property type="match status" value="1"/>
</dbReference>
<dbReference type="EMBL" id="CAJOBE010020040">
    <property type="protein sequence ID" value="CAF4233433.1"/>
    <property type="molecule type" value="Genomic_DNA"/>
</dbReference>
<dbReference type="InterPro" id="IPR020454">
    <property type="entry name" value="DAG/PE-bd"/>
</dbReference>
<evidence type="ECO:0000313" key="6">
    <source>
        <dbReference type="Proteomes" id="UP000663874"/>
    </source>
</evidence>
<dbReference type="PROSITE" id="PS00479">
    <property type="entry name" value="ZF_DAG_PE_1"/>
    <property type="match status" value="1"/>
</dbReference>
<keyword evidence="3" id="KW-0862">Zinc</keyword>
<evidence type="ECO:0000256" key="2">
    <source>
        <dbReference type="ARBA" id="ARBA00022723"/>
    </source>
</evidence>
<dbReference type="Gene3D" id="3.30.60.20">
    <property type="match status" value="1"/>
</dbReference>